<evidence type="ECO:0000256" key="2">
    <source>
        <dbReference type="ARBA" id="ARBA00010790"/>
    </source>
</evidence>
<dbReference type="PIRSF" id="PIRSF000137">
    <property type="entry name" value="Alcohol_oxidase"/>
    <property type="match status" value="1"/>
</dbReference>
<dbReference type="EMBL" id="JBAHYK010000655">
    <property type="protein sequence ID" value="KAL0572211.1"/>
    <property type="molecule type" value="Genomic_DNA"/>
</dbReference>
<feature type="domain" description="Glucose-methanol-choline oxidoreductase N-terminal" evidence="6">
    <location>
        <begin position="326"/>
        <end position="340"/>
    </location>
</feature>
<keyword evidence="4" id="KW-0274">FAD</keyword>
<dbReference type="Pfam" id="PF00732">
    <property type="entry name" value="GMC_oxred_N"/>
    <property type="match status" value="1"/>
</dbReference>
<gene>
    <name evidence="7" type="ORF">V5O48_009746</name>
</gene>
<dbReference type="Pfam" id="PF05199">
    <property type="entry name" value="GMC_oxred_C"/>
    <property type="match status" value="1"/>
</dbReference>
<keyword evidence="3" id="KW-0285">Flavoprotein</keyword>
<comment type="similarity">
    <text evidence="2">Belongs to the GMC oxidoreductase family.</text>
</comment>
<dbReference type="SUPFAM" id="SSF51905">
    <property type="entry name" value="FAD/NAD(P)-binding domain"/>
    <property type="match status" value="1"/>
</dbReference>
<evidence type="ECO:0000259" key="6">
    <source>
        <dbReference type="PROSITE" id="PS00624"/>
    </source>
</evidence>
<dbReference type="InterPro" id="IPR000172">
    <property type="entry name" value="GMC_OxRdtase_N"/>
</dbReference>
<dbReference type="InterPro" id="IPR036188">
    <property type="entry name" value="FAD/NAD-bd_sf"/>
</dbReference>
<dbReference type="PANTHER" id="PTHR11552:SF147">
    <property type="entry name" value="CHOLINE DEHYDROGENASE, MITOCHONDRIAL"/>
    <property type="match status" value="1"/>
</dbReference>
<dbReference type="Gene3D" id="3.30.560.10">
    <property type="entry name" value="Glucose Oxidase, domain 3"/>
    <property type="match status" value="1"/>
</dbReference>
<dbReference type="SUPFAM" id="SSF54373">
    <property type="entry name" value="FAD-linked reductases, C-terminal domain"/>
    <property type="match status" value="1"/>
</dbReference>
<evidence type="ECO:0000313" key="8">
    <source>
        <dbReference type="Proteomes" id="UP001465976"/>
    </source>
</evidence>
<reference evidence="7 8" key="1">
    <citation type="submission" date="2024-02" db="EMBL/GenBank/DDBJ databases">
        <title>A draft genome for the cacao thread blight pathogen Marasmius crinis-equi.</title>
        <authorList>
            <person name="Cohen S.P."/>
            <person name="Baruah I.K."/>
            <person name="Amoako-Attah I."/>
            <person name="Bukari Y."/>
            <person name="Meinhardt L.W."/>
            <person name="Bailey B.A."/>
        </authorList>
    </citation>
    <scope>NUCLEOTIDE SEQUENCE [LARGE SCALE GENOMIC DNA]</scope>
    <source>
        <strain evidence="7 8">GH-76</strain>
    </source>
</reference>
<protein>
    <recommendedName>
        <fullName evidence="6">Glucose-methanol-choline oxidoreductase N-terminal domain-containing protein</fullName>
    </recommendedName>
</protein>
<evidence type="ECO:0000313" key="7">
    <source>
        <dbReference type="EMBL" id="KAL0572211.1"/>
    </source>
</evidence>
<dbReference type="InterPro" id="IPR007867">
    <property type="entry name" value="GMC_OxRtase_C"/>
</dbReference>
<evidence type="ECO:0000256" key="1">
    <source>
        <dbReference type="ARBA" id="ARBA00001974"/>
    </source>
</evidence>
<organism evidence="7 8">
    <name type="scientific">Marasmius crinis-equi</name>
    <dbReference type="NCBI Taxonomy" id="585013"/>
    <lineage>
        <taxon>Eukaryota</taxon>
        <taxon>Fungi</taxon>
        <taxon>Dikarya</taxon>
        <taxon>Basidiomycota</taxon>
        <taxon>Agaricomycotina</taxon>
        <taxon>Agaricomycetes</taxon>
        <taxon>Agaricomycetidae</taxon>
        <taxon>Agaricales</taxon>
        <taxon>Marasmiineae</taxon>
        <taxon>Marasmiaceae</taxon>
        <taxon>Marasmius</taxon>
    </lineage>
</organism>
<proteinExistence type="inferred from homology"/>
<evidence type="ECO:0000256" key="4">
    <source>
        <dbReference type="ARBA" id="ARBA00022827"/>
    </source>
</evidence>
<dbReference type="InterPro" id="IPR012132">
    <property type="entry name" value="GMC_OxRdtase"/>
</dbReference>
<name>A0ABR3FA86_9AGAR</name>
<dbReference type="PROSITE" id="PS00624">
    <property type="entry name" value="GMC_OXRED_2"/>
    <property type="match status" value="1"/>
</dbReference>
<accession>A0ABR3FA86</accession>
<comment type="cofactor">
    <cofactor evidence="1">
        <name>FAD</name>
        <dbReference type="ChEBI" id="CHEBI:57692"/>
    </cofactor>
</comment>
<dbReference type="Proteomes" id="UP001465976">
    <property type="component" value="Unassembled WGS sequence"/>
</dbReference>
<comment type="caution">
    <text evidence="7">The sequence shown here is derived from an EMBL/GenBank/DDBJ whole genome shotgun (WGS) entry which is preliminary data.</text>
</comment>
<feature type="signal peptide" evidence="5">
    <location>
        <begin position="1"/>
        <end position="25"/>
    </location>
</feature>
<keyword evidence="8" id="KW-1185">Reference proteome</keyword>
<evidence type="ECO:0000256" key="5">
    <source>
        <dbReference type="SAM" id="SignalP"/>
    </source>
</evidence>
<evidence type="ECO:0000256" key="3">
    <source>
        <dbReference type="ARBA" id="ARBA00022630"/>
    </source>
</evidence>
<dbReference type="PANTHER" id="PTHR11552">
    <property type="entry name" value="GLUCOSE-METHANOL-CHOLINE GMC OXIDOREDUCTASE"/>
    <property type="match status" value="1"/>
</dbReference>
<keyword evidence="5" id="KW-0732">Signal</keyword>
<sequence>MKQVLHKGGRVAFALLALRPILGHAALYQDASELPSDSFDFVIIGGAIFFCATAKENIHFALPSTGGTAGSVLANRLTENENFNVLVLEAGSSNITSPFIEVPFFCNPTHPQFDWNYTTTAQSGLNNRSTSYARGFVLGGSSSVNGLFYTRGTSDDFNRYAEVTGDDGWSWNSLQPYIAKNEKFVPPADGHNTTGQYDPAVHSLTGMNAASLPGFPRPIDGQVLQASQELGNEFSFNLDHNSGNELGLGWAQFTINGAKRSSAAVSYLAPEFLSRKNLHVLVNARVTQIAQDDCEQLEFREVEFTHAPDGPRHRVTANKEILLSAGSVGSPQILLLSGIGDANHLTSVGINPVHDLPGVGQNLSDHTRIGNNFLVNSTETFDQITRNNTLSDELFEQWKKNGTGPLVDTFINHLIFIRLDDSVMEEHGFNANDPAAGPNSGHIELGVSNGFVGSLPSTGNFMSITSRVLSVTSRGSIKLNSTNPFDKPLIDPAFLTTTFDIVAMRESVKKALKFVAAPVWDGYVLQPFGALANATTDDEIDAYIRNSTGTSAHPVGTLAMSPKDSGYGVVDPDLRLKGAKGLRVVDASIFPFVPSGHTQAPVYIIAERAADLIKEAWA</sequence>
<dbReference type="Gene3D" id="3.50.50.60">
    <property type="entry name" value="FAD/NAD(P)-binding domain"/>
    <property type="match status" value="1"/>
</dbReference>
<feature type="chain" id="PRO_5047090018" description="Glucose-methanol-choline oxidoreductase N-terminal domain-containing protein" evidence="5">
    <location>
        <begin position="26"/>
        <end position="618"/>
    </location>
</feature>